<dbReference type="KEGG" id="pfla:Pflav_035840"/>
<evidence type="ECO:0000256" key="2">
    <source>
        <dbReference type="ARBA" id="ARBA00022448"/>
    </source>
</evidence>
<dbReference type="PANTHER" id="PTHR43386:SF23">
    <property type="entry name" value="ABC TRANSPORTER"/>
    <property type="match status" value="1"/>
</dbReference>
<keyword evidence="6 7" id="KW-0472">Membrane</keyword>
<evidence type="ECO:0000259" key="8">
    <source>
        <dbReference type="PROSITE" id="PS50928"/>
    </source>
</evidence>
<dbReference type="EMBL" id="AP022870">
    <property type="protein sequence ID" value="BCB77174.1"/>
    <property type="molecule type" value="Genomic_DNA"/>
</dbReference>
<dbReference type="RefSeq" id="WP_173037039.1">
    <property type="nucleotide sequence ID" value="NZ_AP022870.1"/>
</dbReference>
<comment type="subcellular location">
    <subcellularLocation>
        <location evidence="1 7">Cell membrane</location>
        <topology evidence="1 7">Multi-pass membrane protein</topology>
    </subcellularLocation>
</comment>
<dbReference type="Pfam" id="PF00528">
    <property type="entry name" value="BPD_transp_1"/>
    <property type="match status" value="1"/>
</dbReference>
<dbReference type="PANTHER" id="PTHR43386">
    <property type="entry name" value="OLIGOPEPTIDE TRANSPORT SYSTEM PERMEASE PROTEIN APPC"/>
    <property type="match status" value="1"/>
</dbReference>
<feature type="transmembrane region" description="Helical" evidence="7">
    <location>
        <begin position="82"/>
        <end position="106"/>
    </location>
</feature>
<dbReference type="PROSITE" id="PS50928">
    <property type="entry name" value="ABC_TM1"/>
    <property type="match status" value="1"/>
</dbReference>
<evidence type="ECO:0000256" key="3">
    <source>
        <dbReference type="ARBA" id="ARBA00022475"/>
    </source>
</evidence>
<dbReference type="Proteomes" id="UP000502508">
    <property type="component" value="Chromosome"/>
</dbReference>
<accession>A0A6F8XTL2</accession>
<keyword evidence="10" id="KW-1185">Reference proteome</keyword>
<feature type="transmembrane region" description="Helical" evidence="7">
    <location>
        <begin position="118"/>
        <end position="139"/>
    </location>
</feature>
<dbReference type="Gene3D" id="1.10.3720.10">
    <property type="entry name" value="MetI-like"/>
    <property type="match status" value="1"/>
</dbReference>
<reference evidence="9 10" key="2">
    <citation type="submission" date="2020-03" db="EMBL/GenBank/DDBJ databases">
        <authorList>
            <person name="Ichikawa N."/>
            <person name="Kimura A."/>
            <person name="Kitahashi Y."/>
            <person name="Uohara A."/>
        </authorList>
    </citation>
    <scope>NUCLEOTIDE SEQUENCE [LARGE SCALE GENOMIC DNA]</scope>
    <source>
        <strain evidence="9 10">NBRC 107702</strain>
    </source>
</reference>
<evidence type="ECO:0000313" key="9">
    <source>
        <dbReference type="EMBL" id="BCB77174.1"/>
    </source>
</evidence>
<protein>
    <submittedName>
        <fullName evidence="9">Peptide ABC transporter permease</fullName>
    </submittedName>
</protein>
<dbReference type="CDD" id="cd06261">
    <property type="entry name" value="TM_PBP2"/>
    <property type="match status" value="1"/>
</dbReference>
<comment type="similarity">
    <text evidence="7">Belongs to the binding-protein-dependent transport system permease family.</text>
</comment>
<feature type="transmembrane region" description="Helical" evidence="7">
    <location>
        <begin position="145"/>
        <end position="162"/>
    </location>
</feature>
<gene>
    <name evidence="9" type="ORF">Pflav_035840</name>
</gene>
<feature type="transmembrane region" description="Helical" evidence="7">
    <location>
        <begin position="197"/>
        <end position="214"/>
    </location>
</feature>
<keyword evidence="4 7" id="KW-0812">Transmembrane</keyword>
<keyword evidence="2 7" id="KW-0813">Transport</keyword>
<dbReference type="AlphaFoldDB" id="A0A6F8XTL2"/>
<dbReference type="GO" id="GO:0005886">
    <property type="term" value="C:plasma membrane"/>
    <property type="evidence" value="ECO:0007669"/>
    <property type="project" value="UniProtKB-SubCell"/>
</dbReference>
<feature type="transmembrane region" description="Helical" evidence="7">
    <location>
        <begin position="20"/>
        <end position="41"/>
    </location>
</feature>
<reference evidence="9 10" key="1">
    <citation type="submission" date="2020-03" db="EMBL/GenBank/DDBJ databases">
        <title>Whole genome shotgun sequence of Phytohabitans flavus NBRC 107702.</title>
        <authorList>
            <person name="Komaki H."/>
            <person name="Tamura T."/>
        </authorList>
    </citation>
    <scope>NUCLEOTIDE SEQUENCE [LARGE SCALE GENOMIC DNA]</scope>
    <source>
        <strain evidence="9 10">NBRC 107702</strain>
    </source>
</reference>
<evidence type="ECO:0000256" key="6">
    <source>
        <dbReference type="ARBA" id="ARBA00023136"/>
    </source>
</evidence>
<dbReference type="SUPFAM" id="SSF161098">
    <property type="entry name" value="MetI-like"/>
    <property type="match status" value="1"/>
</dbReference>
<dbReference type="GO" id="GO:0055085">
    <property type="term" value="P:transmembrane transport"/>
    <property type="evidence" value="ECO:0007669"/>
    <property type="project" value="InterPro"/>
</dbReference>
<dbReference type="InterPro" id="IPR050366">
    <property type="entry name" value="BP-dependent_transpt_permease"/>
</dbReference>
<feature type="domain" description="ABC transmembrane type-1" evidence="8">
    <location>
        <begin position="80"/>
        <end position="270"/>
    </location>
</feature>
<feature type="transmembrane region" description="Helical" evidence="7">
    <location>
        <begin position="247"/>
        <end position="266"/>
    </location>
</feature>
<evidence type="ECO:0000313" key="10">
    <source>
        <dbReference type="Proteomes" id="UP000502508"/>
    </source>
</evidence>
<name>A0A6F8XTL2_9ACTN</name>
<evidence type="ECO:0000256" key="4">
    <source>
        <dbReference type="ARBA" id="ARBA00022692"/>
    </source>
</evidence>
<sequence length="284" mass="30147">MTAPAKTARPRLLGDRRTRVLAYLVLAAAVLVGIVVAGTLAQDAARTPHLDAVNKGPTAGDWFGTDRLGRDMFARTLVGLRLSLLVGTTAALASTVIAIVLASLSVTIGGWAETAVNWLVDLFLALPHLVLLILLAFALGGGTRAVIIAVAVTHWPTLTRVLQAQARQVISSEYVATSRALGTSTFRLARRHLVPHLLPHFVVGTALMFPHAILHEAALSFLGLGIDPTQPAIGILLADSMKVLSAGMWWLAVLPGVCLLALVKLVDSIGENLRSILDPRSYHL</sequence>
<evidence type="ECO:0000256" key="1">
    <source>
        <dbReference type="ARBA" id="ARBA00004651"/>
    </source>
</evidence>
<keyword evidence="3" id="KW-1003">Cell membrane</keyword>
<organism evidence="9 10">
    <name type="scientific">Phytohabitans flavus</name>
    <dbReference type="NCBI Taxonomy" id="1076124"/>
    <lineage>
        <taxon>Bacteria</taxon>
        <taxon>Bacillati</taxon>
        <taxon>Actinomycetota</taxon>
        <taxon>Actinomycetes</taxon>
        <taxon>Micromonosporales</taxon>
        <taxon>Micromonosporaceae</taxon>
    </lineage>
</organism>
<evidence type="ECO:0000256" key="7">
    <source>
        <dbReference type="RuleBase" id="RU363032"/>
    </source>
</evidence>
<dbReference type="InterPro" id="IPR035906">
    <property type="entry name" value="MetI-like_sf"/>
</dbReference>
<evidence type="ECO:0000256" key="5">
    <source>
        <dbReference type="ARBA" id="ARBA00022989"/>
    </source>
</evidence>
<keyword evidence="5 7" id="KW-1133">Transmembrane helix</keyword>
<proteinExistence type="inferred from homology"/>
<dbReference type="InterPro" id="IPR000515">
    <property type="entry name" value="MetI-like"/>
</dbReference>